<dbReference type="GO" id="GO:0048471">
    <property type="term" value="C:perinuclear region of cytoplasm"/>
    <property type="evidence" value="ECO:0007669"/>
    <property type="project" value="UniProtKB-SubCell"/>
</dbReference>
<dbReference type="SMART" id="SM00256">
    <property type="entry name" value="FBOX"/>
    <property type="match status" value="1"/>
</dbReference>
<reference evidence="18" key="1">
    <citation type="submission" date="2022-01" db="EMBL/GenBank/DDBJ databases">
        <authorList>
            <person name="Braso-Vives M."/>
        </authorList>
    </citation>
    <scope>NUCLEOTIDE SEQUENCE</scope>
</reference>
<keyword evidence="13" id="KW-0539">Nucleus</keyword>
<evidence type="ECO:0000256" key="6">
    <source>
        <dbReference type="ARBA" id="ARBA00022614"/>
    </source>
</evidence>
<dbReference type="Proteomes" id="UP000838412">
    <property type="component" value="Chromosome 5"/>
</dbReference>
<dbReference type="InterPro" id="IPR012312">
    <property type="entry name" value="Hemerythrin-like"/>
</dbReference>
<dbReference type="PROSITE" id="PS50181">
    <property type="entry name" value="FBOX"/>
    <property type="match status" value="1"/>
</dbReference>
<dbReference type="GO" id="GO:0046872">
    <property type="term" value="F:metal ion binding"/>
    <property type="evidence" value="ECO:0007669"/>
    <property type="project" value="UniProtKB-KW"/>
</dbReference>
<feature type="compositionally biased region" description="Polar residues" evidence="16">
    <location>
        <begin position="573"/>
        <end position="582"/>
    </location>
</feature>
<comment type="cofactor">
    <cofactor evidence="15">
        <name>[2Fe-2S] cluster</name>
        <dbReference type="ChEBI" id="CHEBI:190135"/>
    </cofactor>
</comment>
<evidence type="ECO:0000313" key="18">
    <source>
        <dbReference type="EMBL" id="CAH1265141.1"/>
    </source>
</evidence>
<dbReference type="FunFam" id="3.80.10.10:FF:001352">
    <property type="entry name" value="F-box/LRR-repeat protein 5"/>
    <property type="match status" value="1"/>
</dbReference>
<dbReference type="InterPro" id="IPR001810">
    <property type="entry name" value="F-box_dom"/>
</dbReference>
<keyword evidence="12" id="KW-0411">Iron-sulfur</keyword>
<dbReference type="InterPro" id="IPR050648">
    <property type="entry name" value="F-box_LRR-repeat"/>
</dbReference>
<dbReference type="PANTHER" id="PTHR13382">
    <property type="entry name" value="MITOCHONDRIAL ATP SYNTHASE COUPLING FACTOR B"/>
    <property type="match status" value="1"/>
</dbReference>
<feature type="compositionally biased region" description="Basic and acidic residues" evidence="16">
    <location>
        <begin position="549"/>
        <end position="564"/>
    </location>
</feature>
<accession>A0A8K0EWF2</accession>
<dbReference type="SUPFAM" id="SSF52047">
    <property type="entry name" value="RNI-like"/>
    <property type="match status" value="1"/>
</dbReference>
<dbReference type="SMART" id="SM00367">
    <property type="entry name" value="LRR_CC"/>
    <property type="match status" value="4"/>
</dbReference>
<dbReference type="InterPro" id="IPR032675">
    <property type="entry name" value="LRR_dom_sf"/>
</dbReference>
<evidence type="ECO:0000256" key="3">
    <source>
        <dbReference type="ARBA" id="ARBA00004906"/>
    </source>
</evidence>
<evidence type="ECO:0000256" key="14">
    <source>
        <dbReference type="ARBA" id="ARBA00030695"/>
    </source>
</evidence>
<evidence type="ECO:0000256" key="15">
    <source>
        <dbReference type="ARBA" id="ARBA00034078"/>
    </source>
</evidence>
<keyword evidence="10" id="KW-0832">Ubl conjugation</keyword>
<dbReference type="CDD" id="cd12109">
    <property type="entry name" value="Hr_FBXL5"/>
    <property type="match status" value="1"/>
</dbReference>
<dbReference type="InterPro" id="IPR045808">
    <property type="entry name" value="Hr_FBXL5"/>
</dbReference>
<dbReference type="Gene3D" id="1.20.120.520">
    <property type="entry name" value="nmb1532 protein domain like"/>
    <property type="match status" value="1"/>
</dbReference>
<name>A0A8K0EWF2_BRALA</name>
<keyword evidence="6" id="KW-0433">Leucine-rich repeat</keyword>
<evidence type="ECO:0000256" key="5">
    <source>
        <dbReference type="ARBA" id="ARBA00022490"/>
    </source>
</evidence>
<dbReference type="OrthoDB" id="10257471at2759"/>
<dbReference type="SUPFAM" id="SSF81383">
    <property type="entry name" value="F-box domain"/>
    <property type="match status" value="1"/>
</dbReference>
<evidence type="ECO:0000256" key="12">
    <source>
        <dbReference type="ARBA" id="ARBA00023014"/>
    </source>
</evidence>
<comment type="pathway">
    <text evidence="3">Protein modification; protein ubiquitination.</text>
</comment>
<sequence length="691" mass="77343">MAPPEEVDVFKVPHRRMKELVNYYCQKLSKTDFSSNRDLGNLLKSLETTFSEFKIHEQIENDCIMNKLQGRLEALSIQNEQVCDVHSHNQLSEMLELVAQGYRLVQKGEGEMTTYGKELQVALENFTQRFLPHMKEEEEVFQPLLMEYFSYEELKDIKSLVIKRHCLSKSKYEAESKENKEKSDEDNKSVKCRVCSAEEAQQQEEEEVSPIQALPSEILLRVMSYLSPRDLCRSAQVCRSWSDLARDGQLWQVMHPARWAQGDWRFGFLPDEDPDELPVYGAMGGEEETDLYVVVDEDADFDESAESDNSESSNLSYTAACIQREAKMLTSMVRNLLPHVNRSVQSLVLRGSRGLTNGLVYKLIVSCPNLEYLDLSHTNVSDVAFKGLGKRGAGRKLRHLDLSGCVNITDLTLVRLSNGLGRLVSDSPNVARSAENKKRKEASKYICCDFSNTEGNSGARYSSDITAADFPVPCHTGCAQSSNQFEDIECCEGFSERTFCVSETPAQYQRTCCGSEQKRSPPSPPNNDIASAWTCCMSQEGNRPFQGDKNARDNSRRKNNKDNDYADNDNVGKRTNNCSPNNGDVDKDFDEAEDVTRGLAYLDLSGCYQITDEGLGSLASHGGLPRLTHLDLSGCLNITAEGLAALADNCLSLDHEQFFYCDNITDGPFSDTASGCQNLQCSSRVCCRSGE</sequence>
<dbReference type="Pfam" id="PF13516">
    <property type="entry name" value="LRR_6"/>
    <property type="match status" value="4"/>
</dbReference>
<comment type="subcellular location">
    <subcellularLocation>
        <location evidence="2">Cytoplasm</location>
        <location evidence="2">Perinuclear region</location>
    </subcellularLocation>
    <subcellularLocation>
        <location evidence="1">Nucleus</location>
    </subcellularLocation>
</comment>
<dbReference type="GO" id="GO:0005634">
    <property type="term" value="C:nucleus"/>
    <property type="evidence" value="ECO:0007669"/>
    <property type="project" value="UniProtKB-SubCell"/>
</dbReference>
<dbReference type="UniPathway" id="UPA00143"/>
<evidence type="ECO:0000256" key="13">
    <source>
        <dbReference type="ARBA" id="ARBA00023242"/>
    </source>
</evidence>
<keyword evidence="9" id="KW-0833">Ubl conjugation pathway</keyword>
<evidence type="ECO:0000256" key="9">
    <source>
        <dbReference type="ARBA" id="ARBA00022786"/>
    </source>
</evidence>
<dbReference type="InterPro" id="IPR036047">
    <property type="entry name" value="F-box-like_dom_sf"/>
</dbReference>
<evidence type="ECO:0000256" key="7">
    <source>
        <dbReference type="ARBA" id="ARBA00022723"/>
    </source>
</evidence>
<dbReference type="GO" id="GO:0051536">
    <property type="term" value="F:iron-sulfur cluster binding"/>
    <property type="evidence" value="ECO:0007669"/>
    <property type="project" value="UniProtKB-KW"/>
</dbReference>
<dbReference type="Pfam" id="PF12937">
    <property type="entry name" value="F-box-like"/>
    <property type="match status" value="1"/>
</dbReference>
<dbReference type="Gene3D" id="3.80.10.10">
    <property type="entry name" value="Ribonuclease Inhibitor"/>
    <property type="match status" value="2"/>
</dbReference>
<evidence type="ECO:0000256" key="4">
    <source>
        <dbReference type="ARBA" id="ARBA00020540"/>
    </source>
</evidence>
<evidence type="ECO:0000256" key="1">
    <source>
        <dbReference type="ARBA" id="ARBA00004123"/>
    </source>
</evidence>
<dbReference type="InterPro" id="IPR001611">
    <property type="entry name" value="Leu-rich_rpt"/>
</dbReference>
<keyword evidence="7" id="KW-0479">Metal-binding</keyword>
<dbReference type="FunFam" id="3.80.10.10:FF:001536">
    <property type="entry name" value="F-box/leucine rich repeat protein, putative"/>
    <property type="match status" value="1"/>
</dbReference>
<proteinExistence type="predicted"/>
<keyword evidence="11" id="KW-0408">Iron</keyword>
<evidence type="ECO:0000256" key="8">
    <source>
        <dbReference type="ARBA" id="ARBA00022737"/>
    </source>
</evidence>
<keyword evidence="8" id="KW-0677">Repeat</keyword>
<dbReference type="InterPro" id="IPR006553">
    <property type="entry name" value="Leu-rich_rpt_Cys-con_subtyp"/>
</dbReference>
<gene>
    <name evidence="18" type="primary">FBXL5</name>
    <name evidence="18" type="ORF">BLAG_LOCUS19214</name>
</gene>
<keyword evidence="19" id="KW-1185">Reference proteome</keyword>
<dbReference type="Gene3D" id="1.20.1280.50">
    <property type="match status" value="1"/>
</dbReference>
<feature type="region of interest" description="Disordered" evidence="16">
    <location>
        <begin position="544"/>
        <end position="589"/>
    </location>
</feature>
<evidence type="ECO:0000256" key="2">
    <source>
        <dbReference type="ARBA" id="ARBA00004556"/>
    </source>
</evidence>
<evidence type="ECO:0000256" key="10">
    <source>
        <dbReference type="ARBA" id="ARBA00022843"/>
    </source>
</evidence>
<feature type="domain" description="F-box" evidence="17">
    <location>
        <begin position="208"/>
        <end position="254"/>
    </location>
</feature>
<keyword evidence="5" id="KW-0963">Cytoplasm</keyword>
<organism evidence="18 19">
    <name type="scientific">Branchiostoma lanceolatum</name>
    <name type="common">Common lancelet</name>
    <name type="synonym">Amphioxus lanceolatum</name>
    <dbReference type="NCBI Taxonomy" id="7740"/>
    <lineage>
        <taxon>Eukaryota</taxon>
        <taxon>Metazoa</taxon>
        <taxon>Chordata</taxon>
        <taxon>Cephalochordata</taxon>
        <taxon>Leptocardii</taxon>
        <taxon>Amphioxiformes</taxon>
        <taxon>Branchiostomatidae</taxon>
        <taxon>Branchiostoma</taxon>
    </lineage>
</organism>
<dbReference type="Pfam" id="PF01814">
    <property type="entry name" value="Hemerythrin"/>
    <property type="match status" value="1"/>
</dbReference>
<evidence type="ECO:0000256" key="11">
    <source>
        <dbReference type="ARBA" id="ARBA00023004"/>
    </source>
</evidence>
<dbReference type="CDD" id="cd22118">
    <property type="entry name" value="F-box_FBXL5"/>
    <property type="match status" value="1"/>
</dbReference>
<dbReference type="GO" id="GO:0016567">
    <property type="term" value="P:protein ubiquitination"/>
    <property type="evidence" value="ECO:0007669"/>
    <property type="project" value="UniProtKB-UniPathway"/>
</dbReference>
<evidence type="ECO:0000313" key="19">
    <source>
        <dbReference type="Proteomes" id="UP000838412"/>
    </source>
</evidence>
<evidence type="ECO:0000256" key="16">
    <source>
        <dbReference type="SAM" id="MobiDB-lite"/>
    </source>
</evidence>
<dbReference type="EMBL" id="OV696690">
    <property type="protein sequence ID" value="CAH1265141.1"/>
    <property type="molecule type" value="Genomic_DNA"/>
</dbReference>
<dbReference type="AlphaFoldDB" id="A0A8K0EWF2"/>
<dbReference type="GO" id="GO:0006879">
    <property type="term" value="P:intracellular iron ion homeostasis"/>
    <property type="evidence" value="ECO:0007669"/>
    <property type="project" value="InterPro"/>
</dbReference>
<evidence type="ECO:0000259" key="17">
    <source>
        <dbReference type="PROSITE" id="PS50181"/>
    </source>
</evidence>
<protein>
    <recommendedName>
        <fullName evidence="4">F-box/LRR-repeat protein 5</fullName>
    </recommendedName>
    <alternativeName>
        <fullName evidence="14">F-box and leucine-rich repeat protein 5</fullName>
    </alternativeName>
</protein>